<organism evidence="2 3">
    <name type="scientific">Daphnia magna</name>
    <dbReference type="NCBI Taxonomy" id="35525"/>
    <lineage>
        <taxon>Eukaryota</taxon>
        <taxon>Metazoa</taxon>
        <taxon>Ecdysozoa</taxon>
        <taxon>Arthropoda</taxon>
        <taxon>Crustacea</taxon>
        <taxon>Branchiopoda</taxon>
        <taxon>Diplostraca</taxon>
        <taxon>Cladocera</taxon>
        <taxon>Anomopoda</taxon>
        <taxon>Daphniidae</taxon>
        <taxon>Daphnia</taxon>
    </lineage>
</organism>
<dbReference type="InterPro" id="IPR043128">
    <property type="entry name" value="Rev_trsase/Diguanyl_cyclase"/>
</dbReference>
<comment type="caution">
    <text evidence="2">The sequence shown here is derived from an EMBL/GenBank/DDBJ whole genome shotgun (WGS) entry which is preliminary data.</text>
</comment>
<name>A0ABQ9Z318_9CRUS</name>
<evidence type="ECO:0000313" key="2">
    <source>
        <dbReference type="EMBL" id="KAK4007296.1"/>
    </source>
</evidence>
<dbReference type="InterPro" id="IPR043502">
    <property type="entry name" value="DNA/RNA_pol_sf"/>
</dbReference>
<gene>
    <name evidence="2" type="ORF">OUZ56_012456</name>
</gene>
<dbReference type="Gene3D" id="3.30.70.270">
    <property type="match status" value="1"/>
</dbReference>
<dbReference type="SUPFAM" id="SSF56672">
    <property type="entry name" value="DNA/RNA polymerases"/>
    <property type="match status" value="1"/>
</dbReference>
<feature type="transmembrane region" description="Helical" evidence="1">
    <location>
        <begin position="281"/>
        <end position="299"/>
    </location>
</feature>
<sequence>MSFLLTASALIPLKRFIENVGSIAQPLTTKTHKDALKKPFTLTDNDQIAFEKFRSCLITPHYLRTVTSILTELRFNFGSSPTLAITAPSICKYKTGVEKPIAYASHQLGSVEQNNLTINMSTPQIITDEDWSLIEDIWKMEMSLNDNIGLDDTITGDDETNSLPEARFLSMELGHYLSDDALDEYFVNRNALPSVTHHPDETPNWENIFTLDLYVERLTQPGGDSEQRWTSFSLTPAAWPPVSYSRMSTMDLQPPKAIPSPELIVASTRPGWTTNINNRKLFLIFLSLLLAISFVYNHVTINKCILPSFLQ</sequence>
<evidence type="ECO:0000313" key="3">
    <source>
        <dbReference type="Proteomes" id="UP001234178"/>
    </source>
</evidence>
<keyword evidence="3" id="KW-1185">Reference proteome</keyword>
<keyword evidence="1" id="KW-1133">Transmembrane helix</keyword>
<evidence type="ECO:0000256" key="1">
    <source>
        <dbReference type="SAM" id="Phobius"/>
    </source>
</evidence>
<accession>A0ABQ9Z318</accession>
<protein>
    <submittedName>
        <fullName evidence="2">Uncharacterized protein</fullName>
    </submittedName>
</protein>
<keyword evidence="1" id="KW-0472">Membrane</keyword>
<reference evidence="2 3" key="1">
    <citation type="journal article" date="2023" name="Nucleic Acids Res.">
        <title>The hologenome of Daphnia magna reveals possible DNA methylation and microbiome-mediated evolution of the host genome.</title>
        <authorList>
            <person name="Chaturvedi A."/>
            <person name="Li X."/>
            <person name="Dhandapani V."/>
            <person name="Marshall H."/>
            <person name="Kissane S."/>
            <person name="Cuenca-Cambronero M."/>
            <person name="Asole G."/>
            <person name="Calvet F."/>
            <person name="Ruiz-Romero M."/>
            <person name="Marangio P."/>
            <person name="Guigo R."/>
            <person name="Rago D."/>
            <person name="Mirbahai L."/>
            <person name="Eastwood N."/>
            <person name="Colbourne J.K."/>
            <person name="Zhou J."/>
            <person name="Mallon E."/>
            <person name="Orsini L."/>
        </authorList>
    </citation>
    <scope>NUCLEOTIDE SEQUENCE [LARGE SCALE GENOMIC DNA]</scope>
    <source>
        <strain evidence="2">LRV0_1</strain>
    </source>
</reference>
<proteinExistence type="predicted"/>
<keyword evidence="1" id="KW-0812">Transmembrane</keyword>
<dbReference type="EMBL" id="JAOYFB010000002">
    <property type="protein sequence ID" value="KAK4007296.1"/>
    <property type="molecule type" value="Genomic_DNA"/>
</dbReference>
<dbReference type="Proteomes" id="UP001234178">
    <property type="component" value="Unassembled WGS sequence"/>
</dbReference>